<keyword evidence="3" id="KW-1185">Reference proteome</keyword>
<gene>
    <name evidence="2" type="ORF">BGE01nite_32750</name>
</gene>
<dbReference type="Proteomes" id="UP000321577">
    <property type="component" value="Unassembled WGS sequence"/>
</dbReference>
<feature type="transmembrane region" description="Helical" evidence="1">
    <location>
        <begin position="21"/>
        <end position="41"/>
    </location>
</feature>
<name>A0A512MB77_9BACT</name>
<reference evidence="2 3" key="1">
    <citation type="submission" date="2019-07" db="EMBL/GenBank/DDBJ databases">
        <title>Whole genome shotgun sequence of Brevifollis gellanilyticus NBRC 108608.</title>
        <authorList>
            <person name="Hosoyama A."/>
            <person name="Uohara A."/>
            <person name="Ohji S."/>
            <person name="Ichikawa N."/>
        </authorList>
    </citation>
    <scope>NUCLEOTIDE SEQUENCE [LARGE SCALE GENOMIC DNA]</scope>
    <source>
        <strain evidence="2 3">NBRC 108608</strain>
    </source>
</reference>
<proteinExistence type="predicted"/>
<keyword evidence="1" id="KW-0812">Transmembrane</keyword>
<dbReference type="AlphaFoldDB" id="A0A512MB77"/>
<dbReference type="EMBL" id="BKAG01000023">
    <property type="protein sequence ID" value="GEP43984.1"/>
    <property type="molecule type" value="Genomic_DNA"/>
</dbReference>
<evidence type="ECO:0000313" key="2">
    <source>
        <dbReference type="EMBL" id="GEP43984.1"/>
    </source>
</evidence>
<sequence>MMIPVDPPETTSEKNVRMKGLLKLFIGAAGVAAGIVVMMYVAETYMMVLGHGWVAMLGVAGAYGLTGLMQLITGMPFSQMARRWDQIPSVQKFFLGLLIFAAAMGVLAWVIVTFFVNPY</sequence>
<dbReference type="RefSeq" id="WP_146851544.1">
    <property type="nucleotide sequence ID" value="NZ_BKAG01000023.1"/>
</dbReference>
<feature type="transmembrane region" description="Helical" evidence="1">
    <location>
        <begin position="93"/>
        <end position="116"/>
    </location>
</feature>
<comment type="caution">
    <text evidence="2">The sequence shown here is derived from an EMBL/GenBank/DDBJ whole genome shotgun (WGS) entry which is preliminary data.</text>
</comment>
<keyword evidence="1" id="KW-1133">Transmembrane helix</keyword>
<dbReference type="OrthoDB" id="9700546at2"/>
<evidence type="ECO:0000313" key="3">
    <source>
        <dbReference type="Proteomes" id="UP000321577"/>
    </source>
</evidence>
<organism evidence="2 3">
    <name type="scientific">Brevifollis gellanilyticus</name>
    <dbReference type="NCBI Taxonomy" id="748831"/>
    <lineage>
        <taxon>Bacteria</taxon>
        <taxon>Pseudomonadati</taxon>
        <taxon>Verrucomicrobiota</taxon>
        <taxon>Verrucomicrobiia</taxon>
        <taxon>Verrucomicrobiales</taxon>
        <taxon>Verrucomicrobiaceae</taxon>
    </lineage>
</organism>
<accession>A0A512MB77</accession>
<protein>
    <submittedName>
        <fullName evidence="2">Uncharacterized protein</fullName>
    </submittedName>
</protein>
<evidence type="ECO:0000256" key="1">
    <source>
        <dbReference type="SAM" id="Phobius"/>
    </source>
</evidence>
<feature type="transmembrane region" description="Helical" evidence="1">
    <location>
        <begin position="53"/>
        <end position="72"/>
    </location>
</feature>
<keyword evidence="1" id="KW-0472">Membrane</keyword>